<evidence type="ECO:0000313" key="2">
    <source>
        <dbReference type="Proteomes" id="UP000324222"/>
    </source>
</evidence>
<dbReference type="Proteomes" id="UP000324222">
    <property type="component" value="Unassembled WGS sequence"/>
</dbReference>
<comment type="caution">
    <text evidence="1">The sequence shown here is derived from an EMBL/GenBank/DDBJ whole genome shotgun (WGS) entry which is preliminary data.</text>
</comment>
<protein>
    <submittedName>
        <fullName evidence="1">Uncharacterized protein</fullName>
    </submittedName>
</protein>
<organism evidence="1 2">
    <name type="scientific">Portunus trituberculatus</name>
    <name type="common">Swimming crab</name>
    <name type="synonym">Neptunus trituberculatus</name>
    <dbReference type="NCBI Taxonomy" id="210409"/>
    <lineage>
        <taxon>Eukaryota</taxon>
        <taxon>Metazoa</taxon>
        <taxon>Ecdysozoa</taxon>
        <taxon>Arthropoda</taxon>
        <taxon>Crustacea</taxon>
        <taxon>Multicrustacea</taxon>
        <taxon>Malacostraca</taxon>
        <taxon>Eumalacostraca</taxon>
        <taxon>Eucarida</taxon>
        <taxon>Decapoda</taxon>
        <taxon>Pleocyemata</taxon>
        <taxon>Brachyura</taxon>
        <taxon>Eubrachyura</taxon>
        <taxon>Portunoidea</taxon>
        <taxon>Portunidae</taxon>
        <taxon>Portuninae</taxon>
        <taxon>Portunus</taxon>
    </lineage>
</organism>
<proteinExistence type="predicted"/>
<evidence type="ECO:0000313" key="1">
    <source>
        <dbReference type="EMBL" id="MPC91516.1"/>
    </source>
</evidence>
<dbReference type="EMBL" id="VSRR010088029">
    <property type="protein sequence ID" value="MPC91516.1"/>
    <property type="molecule type" value="Genomic_DNA"/>
</dbReference>
<sequence>MLTRLNDTKLRLINICKGDKKLVERTRIQDAIQSAKLTWTSLPGDLQEHTASPQHSHLLK</sequence>
<gene>
    <name evidence="1" type="ORF">E2C01_086559</name>
</gene>
<dbReference type="AlphaFoldDB" id="A0A5B7JBT1"/>
<reference evidence="1 2" key="1">
    <citation type="submission" date="2019-05" db="EMBL/GenBank/DDBJ databases">
        <title>Another draft genome of Portunus trituberculatus and its Hox gene families provides insights of decapod evolution.</title>
        <authorList>
            <person name="Jeong J.-H."/>
            <person name="Song I."/>
            <person name="Kim S."/>
            <person name="Choi T."/>
            <person name="Kim D."/>
            <person name="Ryu S."/>
            <person name="Kim W."/>
        </authorList>
    </citation>
    <scope>NUCLEOTIDE SEQUENCE [LARGE SCALE GENOMIC DNA]</scope>
    <source>
        <tissue evidence="1">Muscle</tissue>
    </source>
</reference>
<name>A0A5B7JBT1_PORTR</name>
<accession>A0A5B7JBT1</accession>
<keyword evidence="2" id="KW-1185">Reference proteome</keyword>